<feature type="domain" description="Potassium channel" evidence="2">
    <location>
        <begin position="13"/>
        <end position="84"/>
    </location>
</feature>
<keyword evidence="3" id="KW-0407">Ion channel</keyword>
<dbReference type="Proteomes" id="UP000482487">
    <property type="component" value="Unassembled WGS sequence"/>
</dbReference>
<dbReference type="AlphaFoldDB" id="A0A7C9MGS4"/>
<keyword evidence="1" id="KW-0472">Membrane</keyword>
<dbReference type="PANTHER" id="PTHR43833">
    <property type="entry name" value="POTASSIUM CHANNEL PROTEIN 2-RELATED-RELATED"/>
    <property type="match status" value="1"/>
</dbReference>
<dbReference type="InterPro" id="IPR050721">
    <property type="entry name" value="Trk_Ktr_HKT_K-transport"/>
</dbReference>
<keyword evidence="4" id="KW-1185">Reference proteome</keyword>
<sequence length="271" mass="30770">MERTRLYVFASVFFGVVLVGTLTFMRVESLSALDALYFSVVTVTTVGYGDIHPVTPLGKLLAMGLILSGGGTFFGILAAAVEMFLGRREKRLRAEKLDMIIGLFFSQVGSALVRRLIRADGGVAVLRENLDVSLRWTKENFKKAQETLKNYHYDVDMAAIDLPALNTLLAQNSEFLVRLLENPNVLEHETFTSLLQAVFHLKEELAHRPHLDAVPDCDREHLRLDLKRIYAQILLQWLHYLDHIKDNYPYFFSFQCRVTPFLATEDATVCS</sequence>
<dbReference type="EMBL" id="WVUD01000003">
    <property type="protein sequence ID" value="MYL82108.1"/>
    <property type="molecule type" value="Genomic_DNA"/>
</dbReference>
<name>A0A7C9MGS4_9BACT</name>
<dbReference type="RefSeq" id="WP_160958565.1">
    <property type="nucleotide sequence ID" value="NZ_WVUD01000003.1"/>
</dbReference>
<gene>
    <name evidence="3" type="ORF">GTA51_03010</name>
</gene>
<accession>A0A7C9MGS4</accession>
<dbReference type="Gene3D" id="1.10.287.70">
    <property type="match status" value="1"/>
</dbReference>
<proteinExistence type="predicted"/>
<dbReference type="PANTHER" id="PTHR43833:SF9">
    <property type="entry name" value="POTASSIUM CHANNEL PROTEIN YUGO-RELATED"/>
    <property type="match status" value="1"/>
</dbReference>
<dbReference type="GO" id="GO:0034220">
    <property type="term" value="P:monoatomic ion transmembrane transport"/>
    <property type="evidence" value="ECO:0007669"/>
    <property type="project" value="UniProtKB-KW"/>
</dbReference>
<evidence type="ECO:0000259" key="2">
    <source>
        <dbReference type="Pfam" id="PF07885"/>
    </source>
</evidence>
<evidence type="ECO:0000313" key="3">
    <source>
        <dbReference type="EMBL" id="MYL82108.1"/>
    </source>
</evidence>
<keyword evidence="1" id="KW-1133">Transmembrane helix</keyword>
<keyword evidence="3" id="KW-0813">Transport</keyword>
<comment type="caution">
    <text evidence="3">The sequence shown here is derived from an EMBL/GenBank/DDBJ whole genome shotgun (WGS) entry which is preliminary data.</text>
</comment>
<dbReference type="InterPro" id="IPR013099">
    <property type="entry name" value="K_chnl_dom"/>
</dbReference>
<feature type="transmembrane region" description="Helical" evidence="1">
    <location>
        <begin position="61"/>
        <end position="85"/>
    </location>
</feature>
<dbReference type="SUPFAM" id="SSF81324">
    <property type="entry name" value="Voltage-gated potassium channels"/>
    <property type="match status" value="1"/>
</dbReference>
<protein>
    <submittedName>
        <fullName evidence="3">Two pore domain potassium channel family protein</fullName>
    </submittedName>
</protein>
<organism evidence="3 4">
    <name type="scientific">Solidesulfovibrio aerotolerans</name>
    <dbReference type="NCBI Taxonomy" id="295255"/>
    <lineage>
        <taxon>Bacteria</taxon>
        <taxon>Pseudomonadati</taxon>
        <taxon>Thermodesulfobacteriota</taxon>
        <taxon>Desulfovibrionia</taxon>
        <taxon>Desulfovibrionales</taxon>
        <taxon>Desulfovibrionaceae</taxon>
        <taxon>Solidesulfovibrio</taxon>
    </lineage>
</organism>
<keyword evidence="1" id="KW-0812">Transmembrane</keyword>
<reference evidence="3 4" key="1">
    <citation type="submission" date="2020-01" db="EMBL/GenBank/DDBJ databases">
        <title>Genome sequence of Desulfovibrio aerotolerans DSM 16695(T).</title>
        <authorList>
            <person name="Karnachuk O."/>
            <person name="Avakyan M."/>
            <person name="Mardanov A."/>
            <person name="Kadnikov V."/>
            <person name="Ravin N."/>
        </authorList>
    </citation>
    <scope>NUCLEOTIDE SEQUENCE [LARGE SCALE GENOMIC DNA]</scope>
    <source>
        <strain evidence="3 4">DSM 16695</strain>
    </source>
</reference>
<evidence type="ECO:0000313" key="4">
    <source>
        <dbReference type="Proteomes" id="UP000482487"/>
    </source>
</evidence>
<keyword evidence="3" id="KW-0406">Ion transport</keyword>
<feature type="transmembrane region" description="Helical" evidence="1">
    <location>
        <begin position="6"/>
        <end position="25"/>
    </location>
</feature>
<evidence type="ECO:0000256" key="1">
    <source>
        <dbReference type="SAM" id="Phobius"/>
    </source>
</evidence>
<dbReference type="OrthoDB" id="9799090at2"/>
<dbReference type="Pfam" id="PF07885">
    <property type="entry name" value="Ion_trans_2"/>
    <property type="match status" value="1"/>
</dbReference>